<feature type="domain" description="HTH tetR-type" evidence="5">
    <location>
        <begin position="14"/>
        <end position="74"/>
    </location>
</feature>
<protein>
    <submittedName>
        <fullName evidence="6">TetR/AcrR family transcriptional regulator</fullName>
    </submittedName>
</protein>
<dbReference type="EMBL" id="JAVIDA010000004">
    <property type="protein sequence ID" value="MDQ9070718.1"/>
    <property type="molecule type" value="Genomic_DNA"/>
</dbReference>
<dbReference type="PRINTS" id="PR00455">
    <property type="entry name" value="HTHTETR"/>
</dbReference>
<dbReference type="SUPFAM" id="SSF46689">
    <property type="entry name" value="Homeodomain-like"/>
    <property type="match status" value="1"/>
</dbReference>
<gene>
    <name evidence="6" type="ORF">RFH51_04500</name>
</gene>
<keyword evidence="2 4" id="KW-0238">DNA-binding</keyword>
<comment type="caution">
    <text evidence="6">The sequence shown here is derived from an EMBL/GenBank/DDBJ whole genome shotgun (WGS) entry which is preliminary data.</text>
</comment>
<evidence type="ECO:0000256" key="2">
    <source>
        <dbReference type="ARBA" id="ARBA00023125"/>
    </source>
</evidence>
<evidence type="ECO:0000259" key="5">
    <source>
        <dbReference type="PROSITE" id="PS50977"/>
    </source>
</evidence>
<dbReference type="Pfam" id="PF00440">
    <property type="entry name" value="TetR_N"/>
    <property type="match status" value="1"/>
</dbReference>
<dbReference type="Proteomes" id="UP001243195">
    <property type="component" value="Unassembled WGS sequence"/>
</dbReference>
<organism evidence="6 7">
    <name type="scientific">Acinetobacter gerneri</name>
    <dbReference type="NCBI Taxonomy" id="202952"/>
    <lineage>
        <taxon>Bacteria</taxon>
        <taxon>Pseudomonadati</taxon>
        <taxon>Pseudomonadota</taxon>
        <taxon>Gammaproteobacteria</taxon>
        <taxon>Moraxellales</taxon>
        <taxon>Moraxellaceae</taxon>
        <taxon>Acinetobacter</taxon>
    </lineage>
</organism>
<feature type="DNA-binding region" description="H-T-H motif" evidence="4">
    <location>
        <begin position="37"/>
        <end position="56"/>
    </location>
</feature>
<dbReference type="Gene3D" id="1.10.357.10">
    <property type="entry name" value="Tetracycline Repressor, domain 2"/>
    <property type="match status" value="1"/>
</dbReference>
<dbReference type="InterPro" id="IPR001647">
    <property type="entry name" value="HTH_TetR"/>
</dbReference>
<dbReference type="RefSeq" id="WP_004863066.1">
    <property type="nucleotide sequence ID" value="NZ_BBLI01000016.1"/>
</dbReference>
<accession>A0AAW8JET1</accession>
<keyword evidence="1" id="KW-0805">Transcription regulation</keyword>
<proteinExistence type="predicted"/>
<dbReference type="AlphaFoldDB" id="A0AAW8JET1"/>
<evidence type="ECO:0000313" key="7">
    <source>
        <dbReference type="Proteomes" id="UP001243195"/>
    </source>
</evidence>
<evidence type="ECO:0000256" key="1">
    <source>
        <dbReference type="ARBA" id="ARBA00023015"/>
    </source>
</evidence>
<dbReference type="InterPro" id="IPR009057">
    <property type="entry name" value="Homeodomain-like_sf"/>
</dbReference>
<dbReference type="PANTHER" id="PTHR47506">
    <property type="entry name" value="TRANSCRIPTIONAL REGULATORY PROTEIN"/>
    <property type="match status" value="1"/>
</dbReference>
<dbReference type="PANTHER" id="PTHR47506:SF1">
    <property type="entry name" value="HTH-TYPE TRANSCRIPTIONAL REGULATOR YJDC"/>
    <property type="match status" value="1"/>
</dbReference>
<reference evidence="6" key="1">
    <citation type="submission" date="2023-08" db="EMBL/GenBank/DDBJ databases">
        <title>Emergence of clinically-relevant ST2 carbapenem-resistant Acinetobacter baumannii strains in hospital sewages in Zhejiang, East of China.</title>
        <authorList>
            <person name="Kaichao C."/>
            <person name="Zhang R."/>
        </authorList>
    </citation>
    <scope>NUCLEOTIDE SEQUENCE</scope>
    <source>
        <strain evidence="6">M-SY-60</strain>
    </source>
</reference>
<dbReference type="GO" id="GO:0003677">
    <property type="term" value="F:DNA binding"/>
    <property type="evidence" value="ECO:0007669"/>
    <property type="project" value="UniProtKB-UniRule"/>
</dbReference>
<dbReference type="PROSITE" id="PS50977">
    <property type="entry name" value="HTH_TETR_2"/>
    <property type="match status" value="1"/>
</dbReference>
<sequence length="214" mass="24266">MQTDQLQAGNRRGQRSRKEILNVAVRLMAEKGYAATSVSTLCQETGLPKSAIYHHFQSKSGLLSAVMDHNARRFFDAMQQSYANIPPLDTDFERLNWYLQRTGEVFLSHADFLRLHLILLMSDEAPEISDMITQVRQDGRKCMHQMLQDSFCDYDAELKKAIADRLVYFAVAGFDGAVIELQADPNQTLEESMTLLAESIALMGKNYAEKHVTK</sequence>
<evidence type="ECO:0000313" key="6">
    <source>
        <dbReference type="EMBL" id="MDQ9070718.1"/>
    </source>
</evidence>
<evidence type="ECO:0000256" key="4">
    <source>
        <dbReference type="PROSITE-ProRule" id="PRU00335"/>
    </source>
</evidence>
<dbReference type="GeneID" id="84209465"/>
<evidence type="ECO:0000256" key="3">
    <source>
        <dbReference type="ARBA" id="ARBA00023163"/>
    </source>
</evidence>
<name>A0AAW8JET1_9GAMM</name>
<keyword evidence="3" id="KW-0804">Transcription</keyword>